<dbReference type="Proteomes" id="UP000197138">
    <property type="component" value="Unassembled WGS sequence"/>
</dbReference>
<sequence length="156" mass="16933">MEWNLNLSYRSDATGRRHGGGRAENDEGERSDQTGSLNGEDEMRDKLDHEEEEDKTKEGGGGRRVGKRGSDGNPRDGPSAAANVVTVGSKRQPAGIASLPPALTVSFLLLSWNKERRDHSPLPTPLSLAAYIFYPSLPPQPRKISKSPNPKVGCLD</sequence>
<dbReference type="EMBL" id="PGOL01003458">
    <property type="protein sequence ID" value="PKI41079.1"/>
    <property type="molecule type" value="Genomic_DNA"/>
</dbReference>
<evidence type="ECO:0000313" key="3">
    <source>
        <dbReference type="EMBL" id="PKI41079.1"/>
    </source>
</evidence>
<reference evidence="2" key="2">
    <citation type="submission" date="2017-06" db="EMBL/GenBank/DDBJ databases">
        <title>The pomegranate genome and the genomics of punicalagin biosynthesis.</title>
        <authorList>
            <person name="Xu C."/>
        </authorList>
    </citation>
    <scope>NUCLEOTIDE SEQUENCE [LARGE SCALE GENOMIC DNA]</scope>
    <source>
        <tissue evidence="2">Fresh leaf</tissue>
    </source>
</reference>
<proteinExistence type="predicted"/>
<keyword evidence="5" id="KW-1185">Reference proteome</keyword>
<reference evidence="4" key="1">
    <citation type="journal article" date="2017" name="Plant J.">
        <title>The pomegranate (Punica granatum L.) genome and the genomics of punicalagin biosynthesis.</title>
        <authorList>
            <person name="Qin G."/>
            <person name="Xu C."/>
            <person name="Ming R."/>
            <person name="Tang H."/>
            <person name="Guyot R."/>
            <person name="Kramer E.M."/>
            <person name="Hu Y."/>
            <person name="Yi X."/>
            <person name="Qi Y."/>
            <person name="Xu X."/>
            <person name="Gao Z."/>
            <person name="Pan H."/>
            <person name="Jian J."/>
            <person name="Tian Y."/>
            <person name="Yue Z."/>
            <person name="Xu Y."/>
        </authorList>
    </citation>
    <scope>NUCLEOTIDE SEQUENCE [LARGE SCALE GENOMIC DNA]</scope>
    <source>
        <strain evidence="4">cv. Dabenzi</strain>
    </source>
</reference>
<name>A0A218X9F9_PUNGR</name>
<evidence type="ECO:0000313" key="4">
    <source>
        <dbReference type="Proteomes" id="UP000197138"/>
    </source>
</evidence>
<feature type="compositionally biased region" description="Basic and acidic residues" evidence="1">
    <location>
        <begin position="21"/>
        <end position="32"/>
    </location>
</feature>
<accession>A0A218X9F9</accession>
<gene>
    <name evidence="2" type="ORF">CDL15_Pgr007572</name>
    <name evidence="3" type="ORF">CRG98_038607</name>
</gene>
<protein>
    <submittedName>
        <fullName evidence="2">Uncharacterized protein</fullName>
    </submittedName>
</protein>
<feature type="compositionally biased region" description="Polar residues" evidence="1">
    <location>
        <begin position="1"/>
        <end position="11"/>
    </location>
</feature>
<evidence type="ECO:0000313" key="5">
    <source>
        <dbReference type="Proteomes" id="UP000233551"/>
    </source>
</evidence>
<evidence type="ECO:0000313" key="2">
    <source>
        <dbReference type="EMBL" id="OWM81534.1"/>
    </source>
</evidence>
<evidence type="ECO:0000256" key="1">
    <source>
        <dbReference type="SAM" id="MobiDB-lite"/>
    </source>
</evidence>
<feature type="region of interest" description="Disordered" evidence="1">
    <location>
        <begin position="1"/>
        <end position="96"/>
    </location>
</feature>
<reference evidence="3 5" key="3">
    <citation type="submission" date="2017-11" db="EMBL/GenBank/DDBJ databases">
        <title>De-novo sequencing of pomegranate (Punica granatum L.) genome.</title>
        <authorList>
            <person name="Akparov Z."/>
            <person name="Amiraslanov A."/>
            <person name="Hajiyeva S."/>
            <person name="Abbasov M."/>
            <person name="Kaur K."/>
            <person name="Hamwieh A."/>
            <person name="Solovyev V."/>
            <person name="Salamov A."/>
            <person name="Braich B."/>
            <person name="Kosarev P."/>
            <person name="Mahmoud A."/>
            <person name="Hajiyev E."/>
            <person name="Babayeva S."/>
            <person name="Izzatullayeva V."/>
            <person name="Mammadov A."/>
            <person name="Mammadov A."/>
            <person name="Sharifova S."/>
            <person name="Ojaghi J."/>
            <person name="Eynullazada K."/>
            <person name="Bayramov B."/>
            <person name="Abdulazimova A."/>
            <person name="Shahmuradov I."/>
        </authorList>
    </citation>
    <scope>NUCLEOTIDE SEQUENCE [LARGE SCALE GENOMIC DNA]</scope>
    <source>
        <strain evidence="3">AG2017</strain>
        <strain evidence="5">cv. AG2017</strain>
        <tissue evidence="3">Leaf</tissue>
    </source>
</reference>
<organism evidence="2 4">
    <name type="scientific">Punica granatum</name>
    <name type="common">Pomegranate</name>
    <dbReference type="NCBI Taxonomy" id="22663"/>
    <lineage>
        <taxon>Eukaryota</taxon>
        <taxon>Viridiplantae</taxon>
        <taxon>Streptophyta</taxon>
        <taxon>Embryophyta</taxon>
        <taxon>Tracheophyta</taxon>
        <taxon>Spermatophyta</taxon>
        <taxon>Magnoliopsida</taxon>
        <taxon>eudicotyledons</taxon>
        <taxon>Gunneridae</taxon>
        <taxon>Pentapetalae</taxon>
        <taxon>rosids</taxon>
        <taxon>malvids</taxon>
        <taxon>Myrtales</taxon>
        <taxon>Lythraceae</taxon>
        <taxon>Punica</taxon>
    </lineage>
</organism>
<dbReference type="Proteomes" id="UP000233551">
    <property type="component" value="Unassembled WGS sequence"/>
</dbReference>
<dbReference type="AlphaFoldDB" id="A0A218X9F9"/>
<dbReference type="EMBL" id="MTKT01002214">
    <property type="protein sequence ID" value="OWM81534.1"/>
    <property type="molecule type" value="Genomic_DNA"/>
</dbReference>
<feature type="compositionally biased region" description="Basic and acidic residues" evidence="1">
    <location>
        <begin position="41"/>
        <end position="61"/>
    </location>
</feature>
<comment type="caution">
    <text evidence="2">The sequence shown here is derived from an EMBL/GenBank/DDBJ whole genome shotgun (WGS) entry which is preliminary data.</text>
</comment>